<name>M7AYY9_CHEMY</name>
<evidence type="ECO:0000313" key="1">
    <source>
        <dbReference type="EMBL" id="EMP29964.1"/>
    </source>
</evidence>
<gene>
    <name evidence="1" type="ORF">UY3_12956</name>
</gene>
<protein>
    <submittedName>
        <fullName evidence="1">Uncharacterized protein</fullName>
    </submittedName>
</protein>
<proteinExistence type="predicted"/>
<sequence length="305" mass="33493">MKPCHMGLKPRAPSPAIRPMLKPEQLSFAGHPCGPIALIAIPNVDPRFYMQEKQLFWPRCYSLRQSRDFLTSRSLLNGLYCGLGSPPIKQESPVNGEQTFTPMGPRGMGEIMPASFNSTQQGTTQGFPPQPAVVWLFANYREKLDPIFKCLLFSNVEAPKIRGYVGNVCPKNCSALTAHPTPWDATRCRGSKPRGTRRAARAPNPVGRDALPGLSYAAPRAGRWLGSSYVPCSAAEQGSEVELVRWGALLLWEQWIENTARAQCSRGWTLQGDAQRAQGLAYSYRYPGDRELGLRGLEGAGTACG</sequence>
<dbReference type="Proteomes" id="UP000031443">
    <property type="component" value="Unassembled WGS sequence"/>
</dbReference>
<reference evidence="2" key="1">
    <citation type="journal article" date="2013" name="Nat. Genet.">
        <title>The draft genomes of soft-shell turtle and green sea turtle yield insights into the development and evolution of the turtle-specific body plan.</title>
        <authorList>
            <person name="Wang Z."/>
            <person name="Pascual-Anaya J."/>
            <person name="Zadissa A."/>
            <person name="Li W."/>
            <person name="Niimura Y."/>
            <person name="Huang Z."/>
            <person name="Li C."/>
            <person name="White S."/>
            <person name="Xiong Z."/>
            <person name="Fang D."/>
            <person name="Wang B."/>
            <person name="Ming Y."/>
            <person name="Chen Y."/>
            <person name="Zheng Y."/>
            <person name="Kuraku S."/>
            <person name="Pignatelli M."/>
            <person name="Herrero J."/>
            <person name="Beal K."/>
            <person name="Nozawa M."/>
            <person name="Li Q."/>
            <person name="Wang J."/>
            <person name="Zhang H."/>
            <person name="Yu L."/>
            <person name="Shigenobu S."/>
            <person name="Wang J."/>
            <person name="Liu J."/>
            <person name="Flicek P."/>
            <person name="Searle S."/>
            <person name="Wang J."/>
            <person name="Kuratani S."/>
            <person name="Yin Y."/>
            <person name="Aken B."/>
            <person name="Zhang G."/>
            <person name="Irie N."/>
        </authorList>
    </citation>
    <scope>NUCLEOTIDE SEQUENCE [LARGE SCALE GENOMIC DNA]</scope>
</reference>
<organism evidence="1 2">
    <name type="scientific">Chelonia mydas</name>
    <name type="common">Green sea-turtle</name>
    <name type="synonym">Chelonia agassizi</name>
    <dbReference type="NCBI Taxonomy" id="8469"/>
    <lineage>
        <taxon>Eukaryota</taxon>
        <taxon>Metazoa</taxon>
        <taxon>Chordata</taxon>
        <taxon>Craniata</taxon>
        <taxon>Vertebrata</taxon>
        <taxon>Euteleostomi</taxon>
        <taxon>Archelosauria</taxon>
        <taxon>Testudinata</taxon>
        <taxon>Testudines</taxon>
        <taxon>Cryptodira</taxon>
        <taxon>Durocryptodira</taxon>
        <taxon>Americhelydia</taxon>
        <taxon>Chelonioidea</taxon>
        <taxon>Cheloniidae</taxon>
        <taxon>Chelonia</taxon>
    </lineage>
</organism>
<dbReference type="AlphaFoldDB" id="M7AYY9"/>
<dbReference type="EMBL" id="KB553125">
    <property type="protein sequence ID" value="EMP29964.1"/>
    <property type="molecule type" value="Genomic_DNA"/>
</dbReference>
<keyword evidence="2" id="KW-1185">Reference proteome</keyword>
<evidence type="ECO:0000313" key="2">
    <source>
        <dbReference type="Proteomes" id="UP000031443"/>
    </source>
</evidence>
<accession>M7AYY9</accession>